<evidence type="ECO:0000313" key="2">
    <source>
        <dbReference type="Proteomes" id="UP000799755"/>
    </source>
</evidence>
<sequence>MSQNGPVWPHLTCLEVRSLAAIRLSYNTLLSFSESLLSVLFGPRIGPDPDSTWPRPMADKMVSISLIGHRYHSRSSLSPSDMSLLSRICIPSPVIPIVRTLEKHSSQWKEVVKKHDWSYGPEPVSFHINRCPFRVEIGLYREAIERISRFDLEFLALQRHSKTGQLQELTQLTVVFGSSNIRPKRLGNVDFLFDFIHDCRAELSPYQ</sequence>
<comment type="caution">
    <text evidence="1">The sequence shown here is derived from an EMBL/GenBank/DDBJ whole genome shotgun (WGS) entry which is preliminary data.</text>
</comment>
<name>A0ACB6Q7Z1_9PLEO</name>
<keyword evidence="2" id="KW-1185">Reference proteome</keyword>
<dbReference type="Proteomes" id="UP000799755">
    <property type="component" value="Unassembled WGS sequence"/>
</dbReference>
<gene>
    <name evidence="1" type="ORF">BDR25DRAFT_363209</name>
</gene>
<accession>A0ACB6Q7Z1</accession>
<reference evidence="1" key="1">
    <citation type="journal article" date="2020" name="Stud. Mycol.">
        <title>101 Dothideomycetes genomes: a test case for predicting lifestyles and emergence of pathogens.</title>
        <authorList>
            <person name="Haridas S."/>
            <person name="Albert R."/>
            <person name="Binder M."/>
            <person name="Bloem J."/>
            <person name="Labutti K."/>
            <person name="Salamov A."/>
            <person name="Andreopoulos B."/>
            <person name="Baker S."/>
            <person name="Barry K."/>
            <person name="Bills G."/>
            <person name="Bluhm B."/>
            <person name="Cannon C."/>
            <person name="Castanera R."/>
            <person name="Culley D."/>
            <person name="Daum C."/>
            <person name="Ezra D."/>
            <person name="Gonzalez J."/>
            <person name="Henrissat B."/>
            <person name="Kuo A."/>
            <person name="Liang C."/>
            <person name="Lipzen A."/>
            <person name="Lutzoni F."/>
            <person name="Magnuson J."/>
            <person name="Mondo S."/>
            <person name="Nolan M."/>
            <person name="Ohm R."/>
            <person name="Pangilinan J."/>
            <person name="Park H.-J."/>
            <person name="Ramirez L."/>
            <person name="Alfaro M."/>
            <person name="Sun H."/>
            <person name="Tritt A."/>
            <person name="Yoshinaga Y."/>
            <person name="Zwiers L.-H."/>
            <person name="Turgeon B."/>
            <person name="Goodwin S."/>
            <person name="Spatafora J."/>
            <person name="Crous P."/>
            <person name="Grigoriev I."/>
        </authorList>
    </citation>
    <scope>NUCLEOTIDE SEQUENCE</scope>
    <source>
        <strain evidence="1">ATCC 200398</strain>
    </source>
</reference>
<evidence type="ECO:0000313" key="1">
    <source>
        <dbReference type="EMBL" id="KAF2463009.1"/>
    </source>
</evidence>
<dbReference type="EMBL" id="MU003555">
    <property type="protein sequence ID" value="KAF2463009.1"/>
    <property type="molecule type" value="Genomic_DNA"/>
</dbReference>
<organism evidence="1 2">
    <name type="scientific">Lindgomyces ingoldianus</name>
    <dbReference type="NCBI Taxonomy" id="673940"/>
    <lineage>
        <taxon>Eukaryota</taxon>
        <taxon>Fungi</taxon>
        <taxon>Dikarya</taxon>
        <taxon>Ascomycota</taxon>
        <taxon>Pezizomycotina</taxon>
        <taxon>Dothideomycetes</taxon>
        <taxon>Pleosporomycetidae</taxon>
        <taxon>Pleosporales</taxon>
        <taxon>Lindgomycetaceae</taxon>
        <taxon>Lindgomyces</taxon>
    </lineage>
</organism>
<protein>
    <submittedName>
        <fullName evidence="1">Uncharacterized protein</fullName>
    </submittedName>
</protein>
<proteinExistence type="predicted"/>